<accession>A0A6I8TCR3</accession>
<dbReference type="GO" id="GO:0015149">
    <property type="term" value="F:hexose transmembrane transporter activity"/>
    <property type="evidence" value="ECO:0007669"/>
    <property type="project" value="TreeGrafter"/>
</dbReference>
<dbReference type="OrthoDB" id="4540492at2759"/>
<dbReference type="SUPFAM" id="SSF103473">
    <property type="entry name" value="MFS general substrate transporter"/>
    <property type="match status" value="1"/>
</dbReference>
<dbReference type="InterPro" id="IPR045263">
    <property type="entry name" value="GLUT"/>
</dbReference>
<evidence type="ECO:0000256" key="2">
    <source>
        <dbReference type="ARBA" id="ARBA00022692"/>
    </source>
</evidence>
<dbReference type="PRINTS" id="PR00171">
    <property type="entry name" value="SUGRTRNSPORT"/>
</dbReference>
<protein>
    <recommendedName>
        <fullName evidence="7">Major facilitator superfamily (MFS) profile domain-containing protein</fullName>
    </recommendedName>
</protein>
<dbReference type="InterPro" id="IPR036259">
    <property type="entry name" value="MFS_trans_sf"/>
</dbReference>
<organism evidence="8 9">
    <name type="scientific">Aedes aegypti</name>
    <name type="common">Yellowfever mosquito</name>
    <name type="synonym">Culex aegypti</name>
    <dbReference type="NCBI Taxonomy" id="7159"/>
    <lineage>
        <taxon>Eukaryota</taxon>
        <taxon>Metazoa</taxon>
        <taxon>Ecdysozoa</taxon>
        <taxon>Arthropoda</taxon>
        <taxon>Hexapoda</taxon>
        <taxon>Insecta</taxon>
        <taxon>Pterygota</taxon>
        <taxon>Neoptera</taxon>
        <taxon>Endopterygota</taxon>
        <taxon>Diptera</taxon>
        <taxon>Nematocera</taxon>
        <taxon>Culicoidea</taxon>
        <taxon>Culicidae</taxon>
        <taxon>Culicinae</taxon>
        <taxon>Aedini</taxon>
        <taxon>Aedes</taxon>
        <taxon>Stegomyia</taxon>
    </lineage>
</organism>
<dbReference type="InterPro" id="IPR003663">
    <property type="entry name" value="Sugar/inositol_transpt"/>
</dbReference>
<dbReference type="InterPro" id="IPR020846">
    <property type="entry name" value="MFS_dom"/>
</dbReference>
<reference evidence="8 9" key="1">
    <citation type="submission" date="2017-06" db="EMBL/GenBank/DDBJ databases">
        <title>Aedes aegypti genome working group (AGWG) sequencing and assembly.</title>
        <authorList>
            <consortium name="Aedes aegypti Genome Working Group (AGWG)"/>
            <person name="Matthews B.J."/>
        </authorList>
    </citation>
    <scope>NUCLEOTIDE SEQUENCE [LARGE SCALE GENOMIC DNA]</scope>
    <source>
        <strain evidence="8 9">LVP_AGWG</strain>
    </source>
</reference>
<evidence type="ECO:0000313" key="8">
    <source>
        <dbReference type="EnsemblMetazoa" id="AAEL006274-PD"/>
    </source>
</evidence>
<evidence type="ECO:0000256" key="1">
    <source>
        <dbReference type="ARBA" id="ARBA00004141"/>
    </source>
</evidence>
<sequence length="482" mass="52635">MDFQLPETGWTPNLVLFGFVICFGSAVPLGMQVSVINAPAEQIQQWCRKVLTARFGATLSTEEMEILWASVVTSTLLMGMVGCFCGGILSSKLGRKKSFLISSTLLLFAAPCFLFCRMAWSIELLYLGRLSVGLALGLSLSVIPMYLAEVSPLKLRGAMGVLLPLGITAGVVLGQVVTLDQLLGDKDLWHFGLGIGGLLNFICFVAYWWMPESPEYLCSFKNNPEEALKVIRKLLGQNSVDGALEKQIRTGFGIAQKSKGLSVRDILTDGKYRLPLALLFLMNAGCGLSGINVIFSYSVSTLQRIGINSNDAKLFSVGFGCINLAASSCGLFLMDRFNRRPMMLISCIACGVTLLLNTTVIYFINEVSWLPMVSVGAIVLFLLSYQTGVGQIPFFIGAEMFEIEARSSALALGTFGNWLANLIIVMLFPIVQHLWGAFAFLPSSIVCFALAIFVYFYLPETRGRIVSDTALLISKGFKSHIR</sequence>
<dbReference type="Pfam" id="PF00083">
    <property type="entry name" value="Sugar_tr"/>
    <property type="match status" value="1"/>
</dbReference>
<dbReference type="EnsemblMetazoa" id="AAEL006274-RD">
    <property type="protein sequence ID" value="AAEL006274-PD"/>
    <property type="gene ID" value="AAEL006274"/>
</dbReference>
<dbReference type="AlphaFoldDB" id="A0A6I8TCR3"/>
<keyword evidence="5" id="KW-0325">Glycoprotein</keyword>
<evidence type="ECO:0000256" key="4">
    <source>
        <dbReference type="ARBA" id="ARBA00023136"/>
    </source>
</evidence>
<evidence type="ECO:0000256" key="6">
    <source>
        <dbReference type="RuleBase" id="RU003346"/>
    </source>
</evidence>
<name>A0A6I8TCR3_AEDAE</name>
<evidence type="ECO:0000259" key="7">
    <source>
        <dbReference type="PROSITE" id="PS50850"/>
    </source>
</evidence>
<dbReference type="PROSITE" id="PS50850">
    <property type="entry name" value="MFS"/>
    <property type="match status" value="1"/>
</dbReference>
<dbReference type="NCBIfam" id="TIGR00879">
    <property type="entry name" value="SP"/>
    <property type="match status" value="1"/>
</dbReference>
<comment type="subcellular location">
    <subcellularLocation>
        <location evidence="1">Membrane</location>
        <topology evidence="1">Multi-pass membrane protein</topology>
    </subcellularLocation>
</comment>
<dbReference type="PANTHER" id="PTHR23503:SF127">
    <property type="entry name" value="FI08437P-RELATED"/>
    <property type="match status" value="1"/>
</dbReference>
<dbReference type="Proteomes" id="UP000008820">
    <property type="component" value="Chromosome 2"/>
</dbReference>
<keyword evidence="2" id="KW-0812">Transmembrane</keyword>
<dbReference type="Gene3D" id="1.20.1250.20">
    <property type="entry name" value="MFS general substrate transporter like domains"/>
    <property type="match status" value="1"/>
</dbReference>
<evidence type="ECO:0000256" key="5">
    <source>
        <dbReference type="ARBA" id="ARBA00023180"/>
    </source>
</evidence>
<keyword evidence="9" id="KW-1185">Reference proteome</keyword>
<dbReference type="GO" id="GO:0016020">
    <property type="term" value="C:membrane"/>
    <property type="evidence" value="ECO:0007669"/>
    <property type="project" value="UniProtKB-SubCell"/>
</dbReference>
<comment type="similarity">
    <text evidence="6">Belongs to the major facilitator superfamily. Sugar transporter (TC 2.A.1.1) family.</text>
</comment>
<proteinExistence type="inferred from homology"/>
<keyword evidence="4" id="KW-0472">Membrane</keyword>
<gene>
    <name evidence="8" type="primary">5567700</name>
</gene>
<dbReference type="PANTHER" id="PTHR23503">
    <property type="entry name" value="SOLUTE CARRIER FAMILY 2"/>
    <property type="match status" value="1"/>
</dbReference>
<evidence type="ECO:0000313" key="9">
    <source>
        <dbReference type="Proteomes" id="UP000008820"/>
    </source>
</evidence>
<evidence type="ECO:0000256" key="3">
    <source>
        <dbReference type="ARBA" id="ARBA00022989"/>
    </source>
</evidence>
<reference evidence="8" key="2">
    <citation type="submission" date="2020-05" db="UniProtKB">
        <authorList>
            <consortium name="EnsemblMetazoa"/>
        </authorList>
    </citation>
    <scope>IDENTIFICATION</scope>
    <source>
        <strain evidence="8">LVP_AGWG</strain>
    </source>
</reference>
<dbReference type="InParanoid" id="A0A6I8TCR3"/>
<keyword evidence="6" id="KW-0813">Transport</keyword>
<dbReference type="InterPro" id="IPR005828">
    <property type="entry name" value="MFS_sugar_transport-like"/>
</dbReference>
<feature type="domain" description="Major facilitator superfamily (MFS) profile" evidence="7">
    <location>
        <begin position="18"/>
        <end position="462"/>
    </location>
</feature>
<keyword evidence="3" id="KW-1133">Transmembrane helix</keyword>